<comment type="catalytic activity">
    <reaction evidence="3">
        <text>uridine + phosphate = alpha-D-ribose 1-phosphate + uracil</text>
        <dbReference type="Rhea" id="RHEA:24388"/>
        <dbReference type="ChEBI" id="CHEBI:16704"/>
        <dbReference type="ChEBI" id="CHEBI:17568"/>
        <dbReference type="ChEBI" id="CHEBI:43474"/>
        <dbReference type="ChEBI" id="CHEBI:57720"/>
        <dbReference type="EC" id="2.4.2.3"/>
    </reaction>
</comment>
<protein>
    <recommendedName>
        <fullName evidence="2">Uridine phosphorylase</fullName>
        <ecNumber evidence="1">2.4.2.3</ecNumber>
    </recommendedName>
</protein>
<dbReference type="PANTHER" id="PTHR43691:SF11">
    <property type="entry name" value="FI09636P-RELATED"/>
    <property type="match status" value="1"/>
</dbReference>
<dbReference type="EC" id="2.4.2.3" evidence="1"/>
<dbReference type="PANTHER" id="PTHR43691">
    <property type="entry name" value="URIDINE PHOSPHORYLASE"/>
    <property type="match status" value="1"/>
</dbReference>
<dbReference type="InterPro" id="IPR000845">
    <property type="entry name" value="Nucleoside_phosphorylase_d"/>
</dbReference>
<dbReference type="EMBL" id="AZCU01000016">
    <property type="protein sequence ID" value="KRK23392.1"/>
    <property type="molecule type" value="Genomic_DNA"/>
</dbReference>
<dbReference type="RefSeq" id="WP_050338240.1">
    <property type="nucleotide sequence ID" value="NZ_AZCU01000016.1"/>
</dbReference>
<dbReference type="GO" id="GO:0004850">
    <property type="term" value="F:uridine phosphorylase activity"/>
    <property type="evidence" value="ECO:0007669"/>
    <property type="project" value="UniProtKB-EC"/>
</dbReference>
<evidence type="ECO:0000256" key="1">
    <source>
        <dbReference type="ARBA" id="ARBA00011888"/>
    </source>
</evidence>
<feature type="domain" description="Nucleoside phosphorylase" evidence="4">
    <location>
        <begin position="38"/>
        <end position="223"/>
    </location>
</feature>
<dbReference type="GO" id="GO:0006152">
    <property type="term" value="P:purine nucleoside catabolic process"/>
    <property type="evidence" value="ECO:0007669"/>
    <property type="project" value="TreeGrafter"/>
</dbReference>
<dbReference type="Pfam" id="PF01048">
    <property type="entry name" value="PNP_UDP_1"/>
    <property type="match status" value="1"/>
</dbReference>
<comment type="caution">
    <text evidence="5">The sequence shown here is derived from an EMBL/GenBank/DDBJ whole genome shotgun (WGS) entry which is preliminary data.</text>
</comment>
<reference evidence="5 6" key="1">
    <citation type="journal article" date="2015" name="Genome Announc.">
        <title>Expanding the biotechnology potential of lactobacilli through comparative genomics of 213 strains and associated genera.</title>
        <authorList>
            <person name="Sun Z."/>
            <person name="Harris H.M."/>
            <person name="McCann A."/>
            <person name="Guo C."/>
            <person name="Argimon S."/>
            <person name="Zhang W."/>
            <person name="Yang X."/>
            <person name="Jeffery I.B."/>
            <person name="Cooney J.C."/>
            <person name="Kagawa T.F."/>
            <person name="Liu W."/>
            <person name="Song Y."/>
            <person name="Salvetti E."/>
            <person name="Wrobel A."/>
            <person name="Rasinkangas P."/>
            <person name="Parkhill J."/>
            <person name="Rea M.C."/>
            <person name="O'Sullivan O."/>
            <person name="Ritari J."/>
            <person name="Douillard F.P."/>
            <person name="Paul Ross R."/>
            <person name="Yang R."/>
            <person name="Briner A.E."/>
            <person name="Felis G.E."/>
            <person name="de Vos W.M."/>
            <person name="Barrangou R."/>
            <person name="Klaenhammer T.R."/>
            <person name="Caufield P.W."/>
            <person name="Cui Y."/>
            <person name="Zhang H."/>
            <person name="O'Toole P.W."/>
        </authorList>
    </citation>
    <scope>NUCLEOTIDE SEQUENCE [LARGE SCALE GENOMIC DNA]</scope>
    <source>
        <strain evidence="5 6">DSM 20314</strain>
    </source>
</reference>
<dbReference type="GeneID" id="49395445"/>
<evidence type="ECO:0000259" key="4">
    <source>
        <dbReference type="Pfam" id="PF01048"/>
    </source>
</evidence>
<dbReference type="GO" id="GO:0004731">
    <property type="term" value="F:purine-nucleoside phosphorylase activity"/>
    <property type="evidence" value="ECO:0007669"/>
    <property type="project" value="TreeGrafter"/>
</dbReference>
<evidence type="ECO:0000256" key="3">
    <source>
        <dbReference type="ARBA" id="ARBA00048447"/>
    </source>
</evidence>
<proteinExistence type="predicted"/>
<accession>A0A837R7C2</accession>
<dbReference type="SUPFAM" id="SSF53167">
    <property type="entry name" value="Purine and uridine phosphorylases"/>
    <property type="match status" value="1"/>
</dbReference>
<dbReference type="InterPro" id="IPR035994">
    <property type="entry name" value="Nucleoside_phosphorylase_sf"/>
</dbReference>
<dbReference type="AlphaFoldDB" id="A0A837R7C2"/>
<evidence type="ECO:0000256" key="2">
    <source>
        <dbReference type="ARBA" id="ARBA00021980"/>
    </source>
</evidence>
<evidence type="ECO:0000313" key="6">
    <source>
        <dbReference type="Proteomes" id="UP000051020"/>
    </source>
</evidence>
<sequence>MNFLPITNYDSSPKAIINPFRDEGYQFPDKMLLAFVTPEVMRKFSQEYNAEALATFPMFSGAIQVFQINWHGETMGVCRSVLGAPAAAQIMEFLIAYGAKQIIAVGSCGVLREIPENSFLIVTEALRDEGTSYHYLPAAPSIQLDSDIIASVQASLRKNSVAAKTVKTWTTDAFFRETPALADQYVAQGFEVVEMECSALAAIARFRRIKFGQILFTADSLANPKAWVARNRGRGAHTMALINALNCLIDL</sequence>
<name>A0A837R7C2_LACPE</name>
<gene>
    <name evidence="5" type="ORF">FD24_GL001074</name>
</gene>
<dbReference type="Gene3D" id="3.40.50.1580">
    <property type="entry name" value="Nucleoside phosphorylase domain"/>
    <property type="match status" value="1"/>
</dbReference>
<dbReference type="Proteomes" id="UP000051020">
    <property type="component" value="Unassembled WGS sequence"/>
</dbReference>
<dbReference type="CDD" id="cd09007">
    <property type="entry name" value="NP-I_spr0068"/>
    <property type="match status" value="1"/>
</dbReference>
<evidence type="ECO:0000313" key="5">
    <source>
        <dbReference type="EMBL" id="KRK23392.1"/>
    </source>
</evidence>
<dbReference type="GO" id="GO:0005829">
    <property type="term" value="C:cytosol"/>
    <property type="evidence" value="ECO:0007669"/>
    <property type="project" value="TreeGrafter"/>
</dbReference>
<organism evidence="5 6">
    <name type="scientific">Lactiplantibacillus pentosus DSM 20314</name>
    <dbReference type="NCBI Taxonomy" id="1423791"/>
    <lineage>
        <taxon>Bacteria</taxon>
        <taxon>Bacillati</taxon>
        <taxon>Bacillota</taxon>
        <taxon>Bacilli</taxon>
        <taxon>Lactobacillales</taxon>
        <taxon>Lactobacillaceae</taxon>
        <taxon>Lactiplantibacillus</taxon>
    </lineage>
</organism>